<dbReference type="CDD" id="cd00081">
    <property type="entry name" value="Hint"/>
    <property type="match status" value="1"/>
</dbReference>
<reference evidence="5" key="1">
    <citation type="submission" date="2021-04" db="EMBL/GenBank/DDBJ databases">
        <title>Genome based classification of Actinospica acidithermotolerans sp. nov., an actinobacterium isolated from an Indonesian hot spring.</title>
        <authorList>
            <person name="Kusuma A.B."/>
            <person name="Putra K.E."/>
            <person name="Nafisah S."/>
            <person name="Loh J."/>
            <person name="Nouioui I."/>
            <person name="Goodfellow M."/>
        </authorList>
    </citation>
    <scope>NUCLEOTIDE SEQUENCE</scope>
    <source>
        <strain evidence="5">DSM 45618</strain>
    </source>
</reference>
<dbReference type="Pfam" id="PF25023">
    <property type="entry name" value="TEN_YD-shell"/>
    <property type="match status" value="1"/>
</dbReference>
<dbReference type="PROSITE" id="PS50818">
    <property type="entry name" value="INTEIN_C_TER"/>
    <property type="match status" value="1"/>
</dbReference>
<keyword evidence="1" id="KW-0677">Repeat</keyword>
<feature type="domain" description="Teneurin-like YD-shell" evidence="4">
    <location>
        <begin position="1693"/>
        <end position="1936"/>
    </location>
</feature>
<dbReference type="InterPro" id="IPR050708">
    <property type="entry name" value="T6SS_VgrG/RHS"/>
</dbReference>
<protein>
    <recommendedName>
        <fullName evidence="4">Teneurin-like YD-shell domain-containing protein</fullName>
    </recommendedName>
</protein>
<feature type="compositionally biased region" description="Polar residues" evidence="2">
    <location>
        <begin position="989"/>
        <end position="1013"/>
    </location>
</feature>
<keyword evidence="6" id="KW-1185">Reference proteome</keyword>
<feature type="region of interest" description="Disordered" evidence="2">
    <location>
        <begin position="980"/>
        <end position="1013"/>
    </location>
</feature>
<feature type="compositionally biased region" description="Gly residues" evidence="2">
    <location>
        <begin position="1974"/>
        <end position="1991"/>
    </location>
</feature>
<gene>
    <name evidence="5" type="ORF">KGA66_25925</name>
</gene>
<dbReference type="InterPro" id="IPR036844">
    <property type="entry name" value="Hint_dom_sf"/>
</dbReference>
<organism evidence="5 6">
    <name type="scientific">Actinocrinis puniceicyclus</name>
    <dbReference type="NCBI Taxonomy" id="977794"/>
    <lineage>
        <taxon>Bacteria</taxon>
        <taxon>Bacillati</taxon>
        <taxon>Actinomycetota</taxon>
        <taxon>Actinomycetes</taxon>
        <taxon>Catenulisporales</taxon>
        <taxon>Actinospicaceae</taxon>
        <taxon>Actinocrinis</taxon>
    </lineage>
</organism>
<dbReference type="RefSeq" id="WP_211471644.1">
    <property type="nucleotide sequence ID" value="NZ_JAGSXH010000157.1"/>
</dbReference>
<evidence type="ECO:0000313" key="6">
    <source>
        <dbReference type="Proteomes" id="UP000677913"/>
    </source>
</evidence>
<dbReference type="NCBIfam" id="TIGR01643">
    <property type="entry name" value="YD_repeat_2x"/>
    <property type="match status" value="2"/>
</dbReference>
<dbReference type="PANTHER" id="PTHR32305">
    <property type="match status" value="1"/>
</dbReference>
<dbReference type="Proteomes" id="UP000677913">
    <property type="component" value="Unassembled WGS sequence"/>
</dbReference>
<evidence type="ECO:0000256" key="1">
    <source>
        <dbReference type="ARBA" id="ARBA00022737"/>
    </source>
</evidence>
<dbReference type="Gene3D" id="2.170.16.10">
    <property type="entry name" value="Hedgehog/Intein (Hint) domain"/>
    <property type="match status" value="1"/>
</dbReference>
<dbReference type="SUPFAM" id="SSF51294">
    <property type="entry name" value="Hedgehog/intein (Hint) domain"/>
    <property type="match status" value="1"/>
</dbReference>
<comment type="caution">
    <text evidence="5">The sequence shown here is derived from an EMBL/GenBank/DDBJ whole genome shotgun (WGS) entry which is preliminary data.</text>
</comment>
<evidence type="ECO:0000313" key="5">
    <source>
        <dbReference type="EMBL" id="MBS2966505.1"/>
    </source>
</evidence>
<dbReference type="InterPro" id="IPR031325">
    <property type="entry name" value="RHS_repeat"/>
</dbReference>
<dbReference type="Pfam" id="PF05593">
    <property type="entry name" value="RHS_repeat"/>
    <property type="match status" value="1"/>
</dbReference>
<dbReference type="InterPro" id="IPR030934">
    <property type="entry name" value="Intein_C"/>
</dbReference>
<name>A0A8J8BFC1_9ACTN</name>
<dbReference type="Pfam" id="PF07591">
    <property type="entry name" value="PT-HINT"/>
    <property type="match status" value="1"/>
</dbReference>
<dbReference type="NCBIfam" id="TIGR03696">
    <property type="entry name" value="Rhs_assc_core"/>
    <property type="match status" value="1"/>
</dbReference>
<feature type="chain" id="PRO_5035317108" description="Teneurin-like YD-shell domain-containing protein" evidence="3">
    <location>
        <begin position="31"/>
        <end position="2384"/>
    </location>
</feature>
<dbReference type="PANTHER" id="PTHR32305:SF17">
    <property type="entry name" value="TRNA NUCLEASE WAPA"/>
    <property type="match status" value="1"/>
</dbReference>
<evidence type="ECO:0000259" key="4">
    <source>
        <dbReference type="Pfam" id="PF25023"/>
    </source>
</evidence>
<proteinExistence type="predicted"/>
<keyword evidence="3" id="KW-0732">Signal</keyword>
<accession>A0A8J8BFC1</accession>
<evidence type="ECO:0000256" key="3">
    <source>
        <dbReference type="SAM" id="SignalP"/>
    </source>
</evidence>
<dbReference type="EMBL" id="JAGSXH010000157">
    <property type="protein sequence ID" value="MBS2966505.1"/>
    <property type="molecule type" value="Genomic_DNA"/>
</dbReference>
<dbReference type="InterPro" id="IPR006530">
    <property type="entry name" value="YD"/>
</dbReference>
<feature type="signal peptide" evidence="3">
    <location>
        <begin position="1"/>
        <end position="30"/>
    </location>
</feature>
<dbReference type="InterPro" id="IPR056823">
    <property type="entry name" value="TEN-like_YD-shell"/>
</dbReference>
<dbReference type="Gene3D" id="2.180.10.10">
    <property type="entry name" value="RHS repeat-associated core"/>
    <property type="match status" value="1"/>
</dbReference>
<evidence type="ECO:0000256" key="2">
    <source>
        <dbReference type="SAM" id="MobiDB-lite"/>
    </source>
</evidence>
<sequence length="2384" mass="248040">MRTSALGGGIAAGALIAPLLLAPQALPQSAAKPALPSANVGYPVTGVHKVAAHPVNGRDETGTRYVPSAMRWPSAHAATASLSAAGAGAAKAPSQAAGGAPASVGAKGYAAGTPMWGQAVAPAHGTYQGPVALSFSVADHAAAAAAGVDGVLFTAAPSGAGRGRVRVGIDYGTFAQAYGGDYGSRLRLVQLPACALTTPQLAVCRTQTPLPSTNDLSGKSLSAPVTLGAVEAAAPQSLSSGVRPARTMSGGAMVLAATSSPSGGDGGGAAGTYGATSLKASGSWSAGGSTGAFDYSYPVSVPPAASTLVPTVSLSYNSGNVDGQTAATQAQANWLGDGWSTPENYIEQAFVSCSDSPEGDPAPQATGDMCYDGPVLTLSLNGSSTALVWDSGKQTWKAATDDGEVVTHHTGSNNGTGTYNTDYWTVTDRTGTTYSFGRNQLPGWSSGKATTNSVQSEPVYSAHDPSTPGKNYTDPCYNATWSSSWCTMAYRWNLDYVKDLRGDAMAYYYKQDSNAYAKNANTTSATAYVRDAHLDHIDYGFTDDNAYGTIPDKVLFSTGDRCVSGTCDPLNTTNAANWPDVPYDLNCAAGAACQVTGPSFWSTVRLAGISTEQWNGSAYATVDSYAFTQTMPAPGDGTAATLWLKTITHTGSDTSAGGAAVTLPALSFGGIQEANRVDTTTDGLPPLIRYRIGSITTETGSVITVNYGLVNPCTAPVTQAPATNTSSCYPVYWTEQGASTPLLDWFNKYTVSSVAQSDPSGGSAGMYTAYKYLKGAAWHYDDNEVVQAKYRTYGQYRGYGDVQTLTGSGSDPVTESESTYYRGMSDDNNSTAVTLTDSQGGNHEDTNQLAGDTLETTQYNYEGGAVTSSTIDSYWVSAPTASRTRTGLPALTANATGQIEAWTRTALTDTSTTTWRTTETDTSYDATVEDDYFGLPTIVYQHGDLSVPGNNQQRCTITSYAPANKSLNLVGLVADVETDADPCGGTNPGGSSAPTAAQTNALTAPTSLNRPTDVVSDTRTFYDLQPVGSSTEPSTSPAWPQPAPTLGQVSEIQKATGYSGGAFTYQVAGATTYDSYGRALDAWDALGHESQSAYTTANGETTGSTATNALGQATTTTLDPYRGLPVTVTDPNGVTSVLHYDGLGRKTAVWADNNPTTATPNAAYTYTLGTATTPTVISTATLNNEGGTYTSTALYDALLRPRETQAPTPQNGRLINETYYDTHGWTIKTNANWWDPGTTPGSDLVTIPDNQVHQQSVTSYDGLGRAVKVQSLDNASTPTVDNITYTQYTGDKTITVPPAGGVATATVTDALGRTTELDQYTTAPTVTASTSNAITTVTISGGTTQATDYLFDNTGQQTDVKDAISGADWHTGYNLLGQVVSKNDPDAGASSLSYDPDGNLAKTTDAAGNAVSYSYDALNRKTGEYDAPAGSQLPGPLAASWIYDNSNNAVSGMTDPIGHLTTETAYSNGAAYETIQQSGFNVFGEPLGENITIPSSEGALAGTYSYTSTYGIITGLPLSTTLPAAGNLPSEKVATGHCTFLDLPCTMGAGLTGLVHGVTYSATGQVAEEALTTTAGVFNTYDPHTTALTDQHVTNTSVSGTPVDDTAYAYDPAGNLTRQTETRQGTQAETQCYQYDPLDRLSQAWTATDQCAATPTAGNHSTVGDGITGGAYWTGYSLDSLGQRQQETDHALTAGTADTVTTYTYGGSASTCSTTSTGLHTLASTSTSGPASNTGSTYCYDKLGNTTQRNTTANGQQSLTWNDLGQLTAVTTASAGSSYLYDPEGTLLEQKDPGTTTLYLPGQQLALNISTKTVTATRFYQLPGGGQAVRTGTGAAFTYELTDQHNTSTLDLSNTVANPVWRQQTPYGAPRGAAPASWPDIHGFLNKPQDTATGLTDVGARWYDPALGRFTSLDPVFETTSPQQQNGYTYAAANPVTGSDPTGLRACLDTCDLPPSERGGGGCPWGPAKGGGCAPPPGGNGGSGKGSGSGNGDVKISPHVIVHGNDPQAAYLKAAWQYAVSKWGAVHDTFDEAQRWRQLCLNVQQVCTGDLLELFGANAGVDWALGDSGAINPFEKLGTLLIAGLTGPGQGYAHISALGDAQSQDGISDQDVEDLVAADVQSGWLCNSFVGNTPVAMANGTSKPIDRVKVGDKIANSLPGADPGTKDQAHTVTAIHITHTDRDYTDVTIDTGHGPATITGTAHHPYWDETTHAWTDADQLHPGDRLQTTNAGTVIILALHSYTTTAVTYNLTVDSVHTYYVEAGSTPVLVHNCGDISELHVHVDSMNAARDIARQLAGLGDDAVPFMQKLGPAGGQVYSGMQSPDGARGWRLDFDPNSLKGVHVNWWDKSSGPKRGSGWRTGAVVMDGFEEGDYLGILSGFPKV</sequence>
<feature type="region of interest" description="Disordered" evidence="2">
    <location>
        <begin position="1974"/>
        <end position="1997"/>
    </location>
</feature>
<dbReference type="InterPro" id="IPR022385">
    <property type="entry name" value="Rhs_assc_core"/>
</dbReference>